<dbReference type="InterPro" id="IPR017103">
    <property type="entry name" value="Iontropic_Glu_rcpt_pln"/>
</dbReference>
<comment type="similarity">
    <text evidence="2 13">Belongs to the glutamate-gated ion channel (TC 1.A.10.1) family.</text>
</comment>
<evidence type="ECO:0000256" key="13">
    <source>
        <dbReference type="PIRNR" id="PIRNR037090"/>
    </source>
</evidence>
<feature type="transmembrane region" description="Helical" evidence="16">
    <location>
        <begin position="772"/>
        <end position="792"/>
    </location>
</feature>
<feature type="transmembrane region" description="Helical" evidence="16">
    <location>
        <begin position="12"/>
        <end position="30"/>
    </location>
</feature>
<dbReference type="Pfam" id="PF00060">
    <property type="entry name" value="Lig_chan"/>
    <property type="match status" value="1"/>
</dbReference>
<evidence type="ECO:0000256" key="6">
    <source>
        <dbReference type="ARBA" id="ARBA00022989"/>
    </source>
</evidence>
<evidence type="ECO:0000256" key="14">
    <source>
        <dbReference type="PIRSR" id="PIRSR037090-50"/>
    </source>
</evidence>
<protein>
    <recommendedName>
        <fullName evidence="13">Glutamate receptor</fullName>
    </recommendedName>
</protein>
<dbReference type="Pfam" id="PF01094">
    <property type="entry name" value="ANF_receptor"/>
    <property type="match status" value="1"/>
</dbReference>
<feature type="region of interest" description="Disordered" evidence="15">
    <location>
        <begin position="805"/>
        <end position="824"/>
    </location>
</feature>
<dbReference type="SUPFAM" id="SSF53822">
    <property type="entry name" value="Periplasmic binding protein-like I"/>
    <property type="match status" value="1"/>
</dbReference>
<dbReference type="InterPro" id="IPR001828">
    <property type="entry name" value="ANF_lig-bd_rcpt"/>
</dbReference>
<dbReference type="Gene3D" id="3.40.50.2300">
    <property type="match status" value="2"/>
</dbReference>
<reference evidence="18 19" key="1">
    <citation type="journal article" date="2018" name="PLoS Genet.">
        <title>Population sequencing reveals clonal diversity and ancestral inbreeding in the grapevine cultivar Chardonnay.</title>
        <authorList>
            <person name="Roach M.J."/>
            <person name="Johnson D.L."/>
            <person name="Bohlmann J."/>
            <person name="van Vuuren H.J."/>
            <person name="Jones S.J."/>
            <person name="Pretorius I.S."/>
            <person name="Schmidt S.A."/>
            <person name="Borneman A.R."/>
        </authorList>
    </citation>
    <scope>NUCLEOTIDE SEQUENCE [LARGE SCALE GENOMIC DNA]</scope>
    <source>
        <strain evidence="19">cv. Chardonnay</strain>
        <tissue evidence="18">Leaf</tissue>
    </source>
</reference>
<feature type="domain" description="Ionotropic glutamate receptor C-terminal" evidence="17">
    <location>
        <begin position="423"/>
        <end position="752"/>
    </location>
</feature>
<keyword evidence="9 13" id="KW-0675">Receptor</keyword>
<keyword evidence="5" id="KW-0732">Signal</keyword>
<dbReference type="InterPro" id="IPR028082">
    <property type="entry name" value="Peripla_BP_I"/>
</dbReference>
<keyword evidence="3 13" id="KW-0813">Transport</keyword>
<evidence type="ECO:0000256" key="8">
    <source>
        <dbReference type="ARBA" id="ARBA00023136"/>
    </source>
</evidence>
<dbReference type="PIRSF" id="PIRSF037090">
    <property type="entry name" value="Iontro_Glu-like_rcpt_pln"/>
    <property type="match status" value="1"/>
</dbReference>
<dbReference type="GO" id="GO:0015276">
    <property type="term" value="F:ligand-gated monoatomic ion channel activity"/>
    <property type="evidence" value="ECO:0007669"/>
    <property type="project" value="InterPro"/>
</dbReference>
<dbReference type="EMBL" id="QGNW01000041">
    <property type="protein sequence ID" value="RVX08529.1"/>
    <property type="molecule type" value="Genomic_DNA"/>
</dbReference>
<sequence length="853" mass="94572">MEVNLTAGSGRVFMAGVLLLIFCIWVPILGRAQNASVSSSAANVVNIGAVFTLNSFIGRAAQPAILAAIDDVNSDSSILEGRKLNVIFQDTNCSGFLGTVEALQLMEKDVVAIIGPQSSGIAHVMSHVVNEFHIPLLSFGATDPTLSALQFPYFLRTTQNDDYGRNGISVLGDALAKKRAKISYKAAFTPGATKNEISDLLAGVNLMESRVFVVHVNPDSGLYIFSVAKVLGMLNNGYVWIATDWLPSVLDSSETVDPDQMNQLQGVVALRHHIPDSDRKKSFTSRWNKLKNKGISGLNSYAFYAYDSVSLVAHALDVFFKEGGNISFSSDPKLHDTNGSKLQLSTLHTFDGGQKLLQTLITTNFTGYWSNYSGLSVITPEILYTRPPNTSSSNHHLYSVIWPGEITAKPRGWVFPNNGKPLRIGVPDRVSFKDFVARDKGPLGVRGYCIDIFEAAVNLLPYAVPHTYMLYGNGLRNPSYDDLVSQVVGNRYADLNQGTVWVVLWYSDRVGSGWKKFDAAVGDITIVTNRTRIVDFTQPFMESGLVIVATVKETKSSPWAFLKPFTVQMWFSFSTMFFSHKENTVSTLGRLVLIIWLFVVLIINSSYTASLTSILTVQQLTSRIEGIDSLISSNDKIGVQDGSFAWNYLIEELNIPVSRLVHLKDQEEYADALRLGPKEGGVAAIVDELPYIQVFLAKLNCAFRIVGQEFTKSGWGFAFQRDSPLAVDLSTAILQLSENGELQRIHDKWLSNLECSSQLSQVDENRLSLSSFWGLFLISGIACFVALTVFFFRTFCQYRRYDPEEKEEDDNEIDSPRRPPRPGCLVFIDKKEEDIKEALKRKDSKPRASNSTP</sequence>
<evidence type="ECO:0000256" key="1">
    <source>
        <dbReference type="ARBA" id="ARBA00004141"/>
    </source>
</evidence>
<dbReference type="PANTHER" id="PTHR18966">
    <property type="entry name" value="IONOTROPIC GLUTAMATE RECEPTOR"/>
    <property type="match status" value="1"/>
</dbReference>
<dbReference type="CDD" id="cd13686">
    <property type="entry name" value="GluR_Plant"/>
    <property type="match status" value="1"/>
</dbReference>
<organism evidence="18 19">
    <name type="scientific">Vitis vinifera</name>
    <name type="common">Grape</name>
    <dbReference type="NCBI Taxonomy" id="29760"/>
    <lineage>
        <taxon>Eukaryota</taxon>
        <taxon>Viridiplantae</taxon>
        <taxon>Streptophyta</taxon>
        <taxon>Embryophyta</taxon>
        <taxon>Tracheophyta</taxon>
        <taxon>Spermatophyta</taxon>
        <taxon>Magnoliopsida</taxon>
        <taxon>eudicotyledons</taxon>
        <taxon>Gunneridae</taxon>
        <taxon>Pentapetalae</taxon>
        <taxon>rosids</taxon>
        <taxon>Vitales</taxon>
        <taxon>Vitaceae</taxon>
        <taxon>Viteae</taxon>
        <taxon>Vitis</taxon>
    </lineage>
</organism>
<evidence type="ECO:0000256" key="16">
    <source>
        <dbReference type="SAM" id="Phobius"/>
    </source>
</evidence>
<dbReference type="AlphaFoldDB" id="A0A438JHU4"/>
<evidence type="ECO:0000259" key="17">
    <source>
        <dbReference type="SMART" id="SM00079"/>
    </source>
</evidence>
<comment type="caution">
    <text evidence="18">The sequence shown here is derived from an EMBL/GenBank/DDBJ whole genome shotgun (WGS) entry which is preliminary data.</text>
</comment>
<evidence type="ECO:0000256" key="2">
    <source>
        <dbReference type="ARBA" id="ARBA00008685"/>
    </source>
</evidence>
<dbReference type="Proteomes" id="UP000288805">
    <property type="component" value="Unassembled WGS sequence"/>
</dbReference>
<evidence type="ECO:0000256" key="11">
    <source>
        <dbReference type="ARBA" id="ARBA00023286"/>
    </source>
</evidence>
<keyword evidence="6 16" id="KW-1133">Transmembrane helix</keyword>
<keyword evidence="8 13" id="KW-0472">Membrane</keyword>
<dbReference type="GO" id="GO:0016020">
    <property type="term" value="C:membrane"/>
    <property type="evidence" value="ECO:0007669"/>
    <property type="project" value="UniProtKB-SubCell"/>
</dbReference>
<dbReference type="FunFam" id="3.40.50.2300:FF:000117">
    <property type="entry name" value="Glutamate receptor"/>
    <property type="match status" value="1"/>
</dbReference>
<evidence type="ECO:0000256" key="10">
    <source>
        <dbReference type="ARBA" id="ARBA00023180"/>
    </source>
</evidence>
<keyword evidence="10" id="KW-0325">Glycoprotein</keyword>
<comment type="function">
    <text evidence="13">Glutamate-gated receptor that probably acts as non-selective cation channel.</text>
</comment>
<keyword evidence="7 13" id="KW-0406">Ion transport</keyword>
<evidence type="ECO:0000256" key="4">
    <source>
        <dbReference type="ARBA" id="ARBA00022692"/>
    </source>
</evidence>
<comment type="subcellular location">
    <subcellularLocation>
        <location evidence="1">Membrane</location>
        <topology evidence="1">Multi-pass membrane protein</topology>
    </subcellularLocation>
</comment>
<evidence type="ECO:0000313" key="19">
    <source>
        <dbReference type="Proteomes" id="UP000288805"/>
    </source>
</evidence>
<accession>A0A438JHU4</accession>
<dbReference type="Gene3D" id="3.40.190.10">
    <property type="entry name" value="Periplasmic binding protein-like II"/>
    <property type="match status" value="3"/>
</dbReference>
<gene>
    <name evidence="18" type="primary">GLR3.4_2</name>
    <name evidence="18" type="ORF">CK203_014122</name>
</gene>
<keyword evidence="4 16" id="KW-0812">Transmembrane</keyword>
<evidence type="ECO:0000313" key="18">
    <source>
        <dbReference type="EMBL" id="RVX08529.1"/>
    </source>
</evidence>
<feature type="disulfide bond" evidence="14">
    <location>
        <begin position="701"/>
        <end position="755"/>
    </location>
</feature>
<evidence type="ECO:0000256" key="9">
    <source>
        <dbReference type="ARBA" id="ARBA00023170"/>
    </source>
</evidence>
<evidence type="ECO:0000256" key="5">
    <source>
        <dbReference type="ARBA" id="ARBA00022729"/>
    </source>
</evidence>
<dbReference type="InterPro" id="IPR015683">
    <property type="entry name" value="Ionotropic_Glu_rcpt"/>
</dbReference>
<evidence type="ECO:0000256" key="7">
    <source>
        <dbReference type="ARBA" id="ARBA00023065"/>
    </source>
</evidence>
<evidence type="ECO:0000256" key="3">
    <source>
        <dbReference type="ARBA" id="ARBA00022448"/>
    </source>
</evidence>
<name>A0A438JHU4_VITVI</name>
<dbReference type="SUPFAM" id="SSF53850">
    <property type="entry name" value="Periplasmic binding protein-like II"/>
    <property type="match status" value="1"/>
</dbReference>
<dbReference type="SMART" id="SM00079">
    <property type="entry name" value="PBPe"/>
    <property type="match status" value="1"/>
</dbReference>
<evidence type="ECO:0000256" key="12">
    <source>
        <dbReference type="ARBA" id="ARBA00023303"/>
    </source>
</evidence>
<keyword evidence="12 13" id="KW-0407">Ion channel</keyword>
<evidence type="ECO:0000256" key="15">
    <source>
        <dbReference type="SAM" id="MobiDB-lite"/>
    </source>
</evidence>
<dbReference type="FunFam" id="3.40.190.10:FF:000175">
    <property type="entry name" value="Glutamate receptor"/>
    <property type="match status" value="1"/>
</dbReference>
<keyword evidence="11 13" id="KW-1071">Ligand-gated ion channel</keyword>
<proteinExistence type="inferred from homology"/>
<dbReference type="InterPro" id="IPR001320">
    <property type="entry name" value="Iontro_rcpt_C"/>
</dbReference>
<keyword evidence="14" id="KW-1015">Disulfide bond</keyword>